<dbReference type="AlphaFoldDB" id="A0A420EJU2"/>
<evidence type="ECO:0000256" key="4">
    <source>
        <dbReference type="ARBA" id="ARBA00030169"/>
    </source>
</evidence>
<evidence type="ECO:0000313" key="7">
    <source>
        <dbReference type="Proteomes" id="UP000286482"/>
    </source>
</evidence>
<dbReference type="Proteomes" id="UP000286482">
    <property type="component" value="Unassembled WGS sequence"/>
</dbReference>
<evidence type="ECO:0000256" key="5">
    <source>
        <dbReference type="PIRSR" id="PIRSR605493-1"/>
    </source>
</evidence>
<keyword evidence="5" id="KW-0479">Metal-binding</keyword>
<evidence type="ECO:0000313" key="6">
    <source>
        <dbReference type="EMBL" id="RKF20928.1"/>
    </source>
</evidence>
<dbReference type="RefSeq" id="WP_120353456.1">
    <property type="nucleotide sequence ID" value="NZ_RAQO01000003.1"/>
</dbReference>
<evidence type="ECO:0000256" key="1">
    <source>
        <dbReference type="ARBA" id="ARBA00001968"/>
    </source>
</evidence>
<keyword evidence="5" id="KW-0460">Magnesium</keyword>
<dbReference type="Gene3D" id="3.50.30.40">
    <property type="entry name" value="Ribonuclease E inhibitor RraA/RraA-like"/>
    <property type="match status" value="1"/>
</dbReference>
<keyword evidence="7" id="KW-1185">Reference proteome</keyword>
<sequence length="118" mass="12702">MNTLSSFSDFSSCDYADFLEQNSFMDHGIRPLHLSSSRLVGKAYTVRCDAGDNLMVHAAIYKAPPGSILVIDAGDVRSAVAGGNVCATAQQRGIKGFIIDGVIRDVGEIRRLDFSVYA</sequence>
<feature type="binding site" evidence="5">
    <location>
        <position position="105"/>
    </location>
    <ligand>
        <name>Mg(2+)</name>
        <dbReference type="ChEBI" id="CHEBI:18420"/>
    </ligand>
</feature>
<dbReference type="CDD" id="cd16841">
    <property type="entry name" value="RraA_family"/>
    <property type="match status" value="1"/>
</dbReference>
<dbReference type="PANTHER" id="PTHR33254:SF4">
    <property type="entry name" value="4-HYDROXY-4-METHYL-2-OXOGLUTARATE ALDOLASE 3-RELATED"/>
    <property type="match status" value="1"/>
</dbReference>
<gene>
    <name evidence="6" type="ORF">DBZ36_03020</name>
</gene>
<dbReference type="GO" id="GO:0046872">
    <property type="term" value="F:metal ion binding"/>
    <property type="evidence" value="ECO:0007669"/>
    <property type="project" value="UniProtKB-KW"/>
</dbReference>
<accession>A0A420EJU2</accession>
<dbReference type="Pfam" id="PF03737">
    <property type="entry name" value="RraA-like"/>
    <property type="match status" value="1"/>
</dbReference>
<organism evidence="6 7">
    <name type="scientific">Alginatibacterium sediminis</name>
    <dbReference type="NCBI Taxonomy" id="2164068"/>
    <lineage>
        <taxon>Bacteria</taxon>
        <taxon>Pseudomonadati</taxon>
        <taxon>Pseudomonadota</taxon>
        <taxon>Gammaproteobacteria</taxon>
        <taxon>Alteromonadales</taxon>
        <taxon>Alteromonadaceae</taxon>
        <taxon>Alginatibacterium</taxon>
    </lineage>
</organism>
<dbReference type="PANTHER" id="PTHR33254">
    <property type="entry name" value="4-HYDROXY-4-METHYL-2-OXOGLUTARATE ALDOLASE 3-RELATED"/>
    <property type="match status" value="1"/>
</dbReference>
<protein>
    <recommendedName>
        <fullName evidence="2">Putative 4-hydroxy-4-methyl-2-oxoglutarate aldolase</fullName>
    </recommendedName>
    <alternativeName>
        <fullName evidence="3">Regulator of ribonuclease activity homolog</fullName>
    </alternativeName>
    <alternativeName>
        <fullName evidence="4">RraA-like protein</fullName>
    </alternativeName>
</protein>
<dbReference type="InterPro" id="IPR036704">
    <property type="entry name" value="RraA/RraA-like_sf"/>
</dbReference>
<dbReference type="EMBL" id="RAQO01000003">
    <property type="protein sequence ID" value="RKF20928.1"/>
    <property type="molecule type" value="Genomic_DNA"/>
</dbReference>
<evidence type="ECO:0000256" key="2">
    <source>
        <dbReference type="ARBA" id="ARBA00016549"/>
    </source>
</evidence>
<dbReference type="OrthoDB" id="8717144at2"/>
<comment type="caution">
    <text evidence="6">The sequence shown here is derived from an EMBL/GenBank/DDBJ whole genome shotgun (WGS) entry which is preliminary data.</text>
</comment>
<reference evidence="6 7" key="1">
    <citation type="submission" date="2018-09" db="EMBL/GenBank/DDBJ databases">
        <authorList>
            <person name="Wang Z."/>
        </authorList>
    </citation>
    <scope>NUCLEOTIDE SEQUENCE [LARGE SCALE GENOMIC DNA]</scope>
    <source>
        <strain evidence="6 7">ALS 81</strain>
    </source>
</reference>
<comment type="cofactor">
    <cofactor evidence="1">
        <name>a divalent metal cation</name>
        <dbReference type="ChEBI" id="CHEBI:60240"/>
    </cofactor>
</comment>
<name>A0A420EJU2_9ALTE</name>
<proteinExistence type="predicted"/>
<feature type="binding site" evidence="5">
    <location>
        <position position="104"/>
    </location>
    <ligand>
        <name>substrate</name>
    </ligand>
</feature>
<comment type="cofactor">
    <cofactor evidence="5">
        <name>Mg(2+)</name>
        <dbReference type="ChEBI" id="CHEBI:18420"/>
    </cofactor>
</comment>
<feature type="binding site" evidence="5">
    <location>
        <begin position="82"/>
        <end position="85"/>
    </location>
    <ligand>
        <name>substrate</name>
    </ligand>
</feature>
<dbReference type="InterPro" id="IPR005493">
    <property type="entry name" value="RraA/RraA-like"/>
</dbReference>
<evidence type="ECO:0000256" key="3">
    <source>
        <dbReference type="ARBA" id="ARBA00029596"/>
    </source>
</evidence>
<dbReference type="SUPFAM" id="SSF89562">
    <property type="entry name" value="RraA-like"/>
    <property type="match status" value="1"/>
</dbReference>